<dbReference type="InterPro" id="IPR017861">
    <property type="entry name" value="KAE1/TsaD"/>
</dbReference>
<evidence type="ECO:0000313" key="8">
    <source>
        <dbReference type="EMBL" id="SVD47645.1"/>
    </source>
</evidence>
<dbReference type="Pfam" id="PF00814">
    <property type="entry name" value="TsaD"/>
    <property type="match status" value="1"/>
</dbReference>
<dbReference type="InterPro" id="IPR017860">
    <property type="entry name" value="Peptidase_M22_CS"/>
</dbReference>
<evidence type="ECO:0000256" key="3">
    <source>
        <dbReference type="ARBA" id="ARBA00022694"/>
    </source>
</evidence>
<dbReference type="PROSITE" id="PS01016">
    <property type="entry name" value="GLYCOPROTEASE"/>
    <property type="match status" value="1"/>
</dbReference>
<keyword evidence="5" id="KW-0012">Acyltransferase</keyword>
<name>A0A382VNQ9_9ZZZZ</name>
<dbReference type="SUPFAM" id="SSF53067">
    <property type="entry name" value="Actin-like ATPase domain"/>
    <property type="match status" value="2"/>
</dbReference>
<dbReference type="GO" id="GO:0061711">
    <property type="term" value="F:tRNA N(6)-L-threonylcarbamoyladenine synthase activity"/>
    <property type="evidence" value="ECO:0007669"/>
    <property type="project" value="UniProtKB-EC"/>
</dbReference>
<evidence type="ECO:0000259" key="7">
    <source>
        <dbReference type="Pfam" id="PF00814"/>
    </source>
</evidence>
<dbReference type="GO" id="GO:0002949">
    <property type="term" value="P:tRNA threonylcarbamoyladenosine modification"/>
    <property type="evidence" value="ECO:0007669"/>
    <property type="project" value="InterPro"/>
</dbReference>
<dbReference type="InterPro" id="IPR043129">
    <property type="entry name" value="ATPase_NBD"/>
</dbReference>
<dbReference type="NCBIfam" id="TIGR00329">
    <property type="entry name" value="gcp_kae1"/>
    <property type="match status" value="1"/>
</dbReference>
<organism evidence="8">
    <name type="scientific">marine metagenome</name>
    <dbReference type="NCBI Taxonomy" id="408172"/>
    <lineage>
        <taxon>unclassified sequences</taxon>
        <taxon>metagenomes</taxon>
        <taxon>ecological metagenomes</taxon>
    </lineage>
</organism>
<dbReference type="FunFam" id="3.30.420.40:FF:000012">
    <property type="entry name" value="tRNA N6-adenosine threonylcarbamoyltransferase"/>
    <property type="match status" value="1"/>
</dbReference>
<dbReference type="EMBL" id="UINC01153106">
    <property type="protein sequence ID" value="SVD47645.1"/>
    <property type="molecule type" value="Genomic_DNA"/>
</dbReference>
<dbReference type="InterPro" id="IPR000905">
    <property type="entry name" value="Gcp-like_dom"/>
</dbReference>
<dbReference type="AlphaFoldDB" id="A0A382VNQ9"/>
<reference evidence="8" key="1">
    <citation type="submission" date="2018-05" db="EMBL/GenBank/DDBJ databases">
        <authorList>
            <person name="Lanie J.A."/>
            <person name="Ng W.-L."/>
            <person name="Kazmierczak K.M."/>
            <person name="Andrzejewski T.M."/>
            <person name="Davidsen T.M."/>
            <person name="Wayne K.J."/>
            <person name="Tettelin H."/>
            <person name="Glass J.I."/>
            <person name="Rusch D."/>
            <person name="Podicherti R."/>
            <person name="Tsui H.-C.T."/>
            <person name="Winkler M.E."/>
        </authorList>
    </citation>
    <scope>NUCLEOTIDE SEQUENCE</scope>
</reference>
<feature type="non-terminal residue" evidence="8">
    <location>
        <position position="270"/>
    </location>
</feature>
<dbReference type="GO" id="GO:0046872">
    <property type="term" value="F:metal ion binding"/>
    <property type="evidence" value="ECO:0007669"/>
    <property type="project" value="UniProtKB-KW"/>
</dbReference>
<sequence length="270" mass="29414">MKKKTIILGIETSCDETAVSIIQENENNKPSILSNIISSQVDVHKEFGGVVPELAARSHIEKIDLIAKKAIEESKIKIKDIDAVAATAGPGLIVCLSVGLNFGKTIALSLKKPFIAVNHLEGHALSPKLNSEIDYPYLLLLISGGHSQFLNVQGLGKYKRLGTTIDDAVGEAFDKTAKLIGIEFPGGPKIEEYAKLGDKNYYTLPKPIINRGGCNLSFAGLKTAVLKISKTIKSDKEKYNLAASFQKTIEEILCKKSEIAFKEFKKNNKT</sequence>
<gene>
    <name evidence="8" type="ORF">METZ01_LOCUS400499</name>
</gene>
<dbReference type="PANTHER" id="PTHR11735">
    <property type="entry name" value="TRNA N6-ADENOSINE THREONYLCARBAMOYLTRANSFERASE"/>
    <property type="match status" value="1"/>
</dbReference>
<dbReference type="PANTHER" id="PTHR11735:SF6">
    <property type="entry name" value="TRNA N6-ADENOSINE THREONYLCARBAMOYLTRANSFERASE, MITOCHONDRIAL"/>
    <property type="match status" value="1"/>
</dbReference>
<dbReference type="InterPro" id="IPR022450">
    <property type="entry name" value="TsaD"/>
</dbReference>
<accession>A0A382VNQ9</accession>
<evidence type="ECO:0000256" key="6">
    <source>
        <dbReference type="ARBA" id="ARBA00048117"/>
    </source>
</evidence>
<dbReference type="EC" id="2.3.1.234" evidence="1"/>
<dbReference type="NCBIfam" id="TIGR03723">
    <property type="entry name" value="T6A_TsaD_YgjD"/>
    <property type="match status" value="1"/>
</dbReference>
<feature type="domain" description="Gcp-like" evidence="7">
    <location>
        <begin position="32"/>
        <end position="266"/>
    </location>
</feature>
<comment type="catalytic activity">
    <reaction evidence="6">
        <text>L-threonylcarbamoyladenylate + adenosine(37) in tRNA = N(6)-L-threonylcarbamoyladenosine(37) in tRNA + AMP + H(+)</text>
        <dbReference type="Rhea" id="RHEA:37059"/>
        <dbReference type="Rhea" id="RHEA-COMP:10162"/>
        <dbReference type="Rhea" id="RHEA-COMP:10163"/>
        <dbReference type="ChEBI" id="CHEBI:15378"/>
        <dbReference type="ChEBI" id="CHEBI:73682"/>
        <dbReference type="ChEBI" id="CHEBI:74411"/>
        <dbReference type="ChEBI" id="CHEBI:74418"/>
        <dbReference type="ChEBI" id="CHEBI:456215"/>
        <dbReference type="EC" id="2.3.1.234"/>
    </reaction>
</comment>
<keyword evidence="4" id="KW-0479">Metal-binding</keyword>
<evidence type="ECO:0000256" key="5">
    <source>
        <dbReference type="ARBA" id="ARBA00023315"/>
    </source>
</evidence>
<keyword evidence="3" id="KW-0819">tRNA processing</keyword>
<dbReference type="Gene3D" id="3.30.420.40">
    <property type="match status" value="2"/>
</dbReference>
<proteinExistence type="predicted"/>
<evidence type="ECO:0000256" key="2">
    <source>
        <dbReference type="ARBA" id="ARBA00022679"/>
    </source>
</evidence>
<keyword evidence="2" id="KW-0808">Transferase</keyword>
<protein>
    <recommendedName>
        <fullName evidence="1">N(6)-L-threonylcarbamoyladenine synthase</fullName>
        <ecNumber evidence="1">2.3.1.234</ecNumber>
    </recommendedName>
</protein>
<feature type="non-terminal residue" evidence="8">
    <location>
        <position position="1"/>
    </location>
</feature>
<dbReference type="PRINTS" id="PR00789">
    <property type="entry name" value="OSIALOPTASE"/>
</dbReference>
<evidence type="ECO:0000256" key="4">
    <source>
        <dbReference type="ARBA" id="ARBA00022723"/>
    </source>
</evidence>
<evidence type="ECO:0000256" key="1">
    <source>
        <dbReference type="ARBA" id="ARBA00012156"/>
    </source>
</evidence>